<evidence type="ECO:0000313" key="9">
    <source>
        <dbReference type="Proteomes" id="UP000785679"/>
    </source>
</evidence>
<dbReference type="PANTHER" id="PTHR13116">
    <property type="entry name" value="ER MEMBRANE PROTEIN COMPLEX SUBUNIT 3"/>
    <property type="match status" value="1"/>
</dbReference>
<dbReference type="EMBL" id="RRYP01000740">
    <property type="protein sequence ID" value="TNV86924.1"/>
    <property type="molecule type" value="Genomic_DNA"/>
</dbReference>
<dbReference type="Pfam" id="PF01956">
    <property type="entry name" value="EMC3_TMCO1"/>
    <property type="match status" value="2"/>
</dbReference>
<dbReference type="PANTHER" id="PTHR13116:SF5">
    <property type="entry name" value="ER MEMBRANE PROTEIN COMPLEX SUBUNIT 3"/>
    <property type="match status" value="1"/>
</dbReference>
<dbReference type="InterPro" id="IPR008568">
    <property type="entry name" value="EMC3"/>
</dbReference>
<evidence type="ECO:0000256" key="2">
    <source>
        <dbReference type="ARBA" id="ARBA00005376"/>
    </source>
</evidence>
<dbReference type="GO" id="GO:0034975">
    <property type="term" value="P:protein folding in endoplasmic reticulum"/>
    <property type="evidence" value="ECO:0007669"/>
    <property type="project" value="TreeGrafter"/>
</dbReference>
<evidence type="ECO:0000256" key="6">
    <source>
        <dbReference type="ARBA" id="ARBA00023136"/>
    </source>
</evidence>
<feature type="transmembrane region" description="Helical" evidence="7">
    <location>
        <begin position="203"/>
        <end position="226"/>
    </location>
</feature>
<keyword evidence="5 7" id="KW-1133">Transmembrane helix</keyword>
<gene>
    <name evidence="8" type="ORF">FGO68_gene1730</name>
</gene>
<keyword evidence="4 7" id="KW-0812">Transmembrane</keyword>
<dbReference type="GO" id="GO:0072546">
    <property type="term" value="C:EMC complex"/>
    <property type="evidence" value="ECO:0007669"/>
    <property type="project" value="TreeGrafter"/>
</dbReference>
<feature type="transmembrane region" description="Helical" evidence="7">
    <location>
        <begin position="159"/>
        <end position="183"/>
    </location>
</feature>
<proteinExistence type="inferred from homology"/>
<evidence type="ECO:0000256" key="7">
    <source>
        <dbReference type="SAM" id="Phobius"/>
    </source>
</evidence>
<name>A0A8J8P6M2_HALGN</name>
<feature type="transmembrane region" description="Helical" evidence="7">
    <location>
        <begin position="15"/>
        <end position="33"/>
    </location>
</feature>
<evidence type="ECO:0000256" key="3">
    <source>
        <dbReference type="ARBA" id="ARBA00020822"/>
    </source>
</evidence>
<evidence type="ECO:0000313" key="8">
    <source>
        <dbReference type="EMBL" id="TNV86924.1"/>
    </source>
</evidence>
<dbReference type="InterPro" id="IPR002809">
    <property type="entry name" value="EMC3/TMCO1"/>
</dbReference>
<comment type="similarity">
    <text evidence="2">Belongs to the EMC3 family.</text>
</comment>
<dbReference type="Proteomes" id="UP000785679">
    <property type="component" value="Unassembled WGS sequence"/>
</dbReference>
<keyword evidence="6 7" id="KW-0472">Membrane</keyword>
<keyword evidence="9" id="KW-1185">Reference proteome</keyword>
<accession>A0A8J8P6M2</accession>
<organism evidence="8 9">
    <name type="scientific">Halteria grandinella</name>
    <dbReference type="NCBI Taxonomy" id="5974"/>
    <lineage>
        <taxon>Eukaryota</taxon>
        <taxon>Sar</taxon>
        <taxon>Alveolata</taxon>
        <taxon>Ciliophora</taxon>
        <taxon>Intramacronucleata</taxon>
        <taxon>Spirotrichea</taxon>
        <taxon>Stichotrichia</taxon>
        <taxon>Sporadotrichida</taxon>
        <taxon>Halteriidae</taxon>
        <taxon>Halteria</taxon>
    </lineage>
</organism>
<sequence length="292" mass="33121">MKQTLYIDPRIRDNVFVPLVLLMVLVSILRYFVTKLMYSPDSPALQKVQLSHKTLKKTILEREANFEKDEAPGLELDIPKTLEDGVKSSDRETNALARSTRIRKTCEYLPEDSVKIRKSYYCHAEKGYLAKKVAAANPMAMMNPDMMGNMMKQNVQQMFNMFLFTVIGNIFSGFIIAQVPFPLGQKFKAITQQGLNLLALDPSYVSSMSWCFLLIFGLQGVMSLILGDSEGLDEMNNMMMGPQAQMMAGGGMGGEQKNFQALFKSEKENYEILNYKFKLEDAEDAFLAKYKK</sequence>
<dbReference type="SMART" id="SM01415">
    <property type="entry name" value="DUF106"/>
    <property type="match status" value="1"/>
</dbReference>
<protein>
    <recommendedName>
        <fullName evidence="3">ER membrane protein complex subunit 3</fullName>
    </recommendedName>
</protein>
<dbReference type="AlphaFoldDB" id="A0A8J8P6M2"/>
<comment type="subcellular location">
    <subcellularLocation>
        <location evidence="1">Membrane</location>
        <topology evidence="1">Multi-pass membrane protein</topology>
    </subcellularLocation>
</comment>
<evidence type="ECO:0000256" key="4">
    <source>
        <dbReference type="ARBA" id="ARBA00022692"/>
    </source>
</evidence>
<evidence type="ECO:0000256" key="1">
    <source>
        <dbReference type="ARBA" id="ARBA00004141"/>
    </source>
</evidence>
<reference evidence="8" key="1">
    <citation type="submission" date="2019-06" db="EMBL/GenBank/DDBJ databases">
        <authorList>
            <person name="Zheng W."/>
        </authorList>
    </citation>
    <scope>NUCLEOTIDE SEQUENCE</scope>
    <source>
        <strain evidence="8">QDHG01</strain>
    </source>
</reference>
<evidence type="ECO:0000256" key="5">
    <source>
        <dbReference type="ARBA" id="ARBA00022989"/>
    </source>
</evidence>
<comment type="caution">
    <text evidence="8">The sequence shown here is derived from an EMBL/GenBank/DDBJ whole genome shotgun (WGS) entry which is preliminary data.</text>
</comment>
<dbReference type="OrthoDB" id="294880at2759"/>